<dbReference type="EMBL" id="JAADYS010003351">
    <property type="protein sequence ID" value="KAF4448043.1"/>
    <property type="molecule type" value="Genomic_DNA"/>
</dbReference>
<keyword evidence="5" id="KW-0325">Glycoprotein</keyword>
<dbReference type="PANTHER" id="PTHR23502">
    <property type="entry name" value="MAJOR FACILITATOR SUPERFAMILY"/>
    <property type="match status" value="1"/>
</dbReference>
<keyword evidence="4 6" id="KW-0472">Membrane</keyword>
<accession>A0A8H4KEC7</accession>
<evidence type="ECO:0000256" key="2">
    <source>
        <dbReference type="ARBA" id="ARBA00022692"/>
    </source>
</evidence>
<comment type="subcellular location">
    <subcellularLocation>
        <location evidence="1">Membrane</location>
        <topology evidence="1">Multi-pass membrane protein</topology>
    </subcellularLocation>
</comment>
<evidence type="ECO:0000313" key="8">
    <source>
        <dbReference type="Proteomes" id="UP000554235"/>
    </source>
</evidence>
<dbReference type="GO" id="GO:0022857">
    <property type="term" value="F:transmembrane transporter activity"/>
    <property type="evidence" value="ECO:0007669"/>
    <property type="project" value="TreeGrafter"/>
</dbReference>
<dbReference type="SUPFAM" id="SSF103473">
    <property type="entry name" value="MFS general substrate transporter"/>
    <property type="match status" value="1"/>
</dbReference>
<protein>
    <submittedName>
        <fullName evidence="7">Major facilitator superfamily domain general substrate transporter</fullName>
    </submittedName>
</protein>
<feature type="transmembrane region" description="Helical" evidence="6">
    <location>
        <begin position="140"/>
        <end position="161"/>
    </location>
</feature>
<evidence type="ECO:0000256" key="4">
    <source>
        <dbReference type="ARBA" id="ARBA00023136"/>
    </source>
</evidence>
<dbReference type="AlphaFoldDB" id="A0A8H4KEC7"/>
<organism evidence="7 8">
    <name type="scientific">Fusarium albosuccineum</name>
    <dbReference type="NCBI Taxonomy" id="1237068"/>
    <lineage>
        <taxon>Eukaryota</taxon>
        <taxon>Fungi</taxon>
        <taxon>Dikarya</taxon>
        <taxon>Ascomycota</taxon>
        <taxon>Pezizomycotina</taxon>
        <taxon>Sordariomycetes</taxon>
        <taxon>Hypocreomycetidae</taxon>
        <taxon>Hypocreales</taxon>
        <taxon>Nectriaceae</taxon>
        <taxon>Fusarium</taxon>
        <taxon>Fusarium decemcellulare species complex</taxon>
    </lineage>
</organism>
<feature type="transmembrane region" description="Helical" evidence="6">
    <location>
        <begin position="109"/>
        <end position="128"/>
    </location>
</feature>
<keyword evidence="8" id="KW-1185">Reference proteome</keyword>
<feature type="transmembrane region" description="Helical" evidence="6">
    <location>
        <begin position="70"/>
        <end position="97"/>
    </location>
</feature>
<gene>
    <name evidence="7" type="ORF">FALBO_16857</name>
</gene>
<evidence type="ECO:0000256" key="6">
    <source>
        <dbReference type="SAM" id="Phobius"/>
    </source>
</evidence>
<keyword evidence="3 6" id="KW-1133">Transmembrane helix</keyword>
<name>A0A8H4KEC7_9HYPO</name>
<reference evidence="7 8" key="1">
    <citation type="submission" date="2020-01" db="EMBL/GenBank/DDBJ databases">
        <title>Identification and distribution of gene clusters putatively required for synthesis of sphingolipid metabolism inhibitors in phylogenetically diverse species of the filamentous fungus Fusarium.</title>
        <authorList>
            <person name="Kim H.-S."/>
            <person name="Busman M."/>
            <person name="Brown D.W."/>
            <person name="Divon H."/>
            <person name="Uhlig S."/>
            <person name="Proctor R.H."/>
        </authorList>
    </citation>
    <scope>NUCLEOTIDE SEQUENCE [LARGE SCALE GENOMIC DNA]</scope>
    <source>
        <strain evidence="7 8">NRRL 20459</strain>
    </source>
</reference>
<proteinExistence type="predicted"/>
<dbReference type="OrthoDB" id="2585655at2759"/>
<dbReference type="Proteomes" id="UP000554235">
    <property type="component" value="Unassembled WGS sequence"/>
</dbReference>
<dbReference type="InterPro" id="IPR036259">
    <property type="entry name" value="MFS_trans_sf"/>
</dbReference>
<sequence length="186" mass="20262">MVGVAYLSPLVFGGIATIWAGNMADSIASRLARRNNGIREPEHRLWGLSVSALMSTGGLVMWGVGASFEAHYMVLIVGIGITTFGVVCASAISLAYAVDCFKEIAGESFVSIMIVRNTLGFAFSYAITPWIEAMGLRDCFISVSLLSLACTSTFLLMIFWGKSLRRFSAKRYWAYAASSRNLNMQQ</sequence>
<comment type="caution">
    <text evidence="7">The sequence shown here is derived from an EMBL/GenBank/DDBJ whole genome shotgun (WGS) entry which is preliminary data.</text>
</comment>
<feature type="transmembrane region" description="Helical" evidence="6">
    <location>
        <begin position="6"/>
        <end position="24"/>
    </location>
</feature>
<evidence type="ECO:0000256" key="1">
    <source>
        <dbReference type="ARBA" id="ARBA00004141"/>
    </source>
</evidence>
<dbReference type="GO" id="GO:0005886">
    <property type="term" value="C:plasma membrane"/>
    <property type="evidence" value="ECO:0007669"/>
    <property type="project" value="TreeGrafter"/>
</dbReference>
<dbReference type="PANTHER" id="PTHR23502:SF30">
    <property type="entry name" value="TRANSPORTER, PUTATIVE (AFU_ORTHOLOGUE AFUA_8G04702)-RELATED"/>
    <property type="match status" value="1"/>
</dbReference>
<evidence type="ECO:0000256" key="3">
    <source>
        <dbReference type="ARBA" id="ARBA00022989"/>
    </source>
</evidence>
<evidence type="ECO:0000313" key="7">
    <source>
        <dbReference type="EMBL" id="KAF4448043.1"/>
    </source>
</evidence>
<evidence type="ECO:0000256" key="5">
    <source>
        <dbReference type="ARBA" id="ARBA00023180"/>
    </source>
</evidence>
<feature type="transmembrane region" description="Helical" evidence="6">
    <location>
        <begin position="45"/>
        <end position="64"/>
    </location>
</feature>
<keyword evidence="2 6" id="KW-0812">Transmembrane</keyword>